<dbReference type="AlphaFoldDB" id="A0A814MHB4"/>
<gene>
    <name evidence="2" type="ORF">OXX778_LOCUS20075</name>
</gene>
<evidence type="ECO:0000313" key="3">
    <source>
        <dbReference type="Proteomes" id="UP000663879"/>
    </source>
</evidence>
<reference evidence="2" key="1">
    <citation type="submission" date="2021-02" db="EMBL/GenBank/DDBJ databases">
        <authorList>
            <person name="Nowell W R."/>
        </authorList>
    </citation>
    <scope>NUCLEOTIDE SEQUENCE</scope>
    <source>
        <strain evidence="2">Ploen Becks lab</strain>
    </source>
</reference>
<dbReference type="InterPro" id="IPR000305">
    <property type="entry name" value="GIY-YIG_endonuc"/>
</dbReference>
<accession>A0A814MHB4</accession>
<feature type="domain" description="GIY-YIG" evidence="1">
    <location>
        <begin position="16"/>
        <end position="111"/>
    </location>
</feature>
<dbReference type="Proteomes" id="UP000663879">
    <property type="component" value="Unassembled WGS sequence"/>
</dbReference>
<name>A0A814MHB4_9BILA</name>
<proteinExistence type="predicted"/>
<dbReference type="PROSITE" id="PS50164">
    <property type="entry name" value="GIY_YIG"/>
    <property type="match status" value="1"/>
</dbReference>
<dbReference type="InterPro" id="IPR035901">
    <property type="entry name" value="GIY-YIG_endonuc_sf"/>
</dbReference>
<dbReference type="EMBL" id="CAJNOC010006457">
    <property type="protein sequence ID" value="CAF1078402.1"/>
    <property type="molecule type" value="Genomic_DNA"/>
</dbReference>
<sequence>MFHISICMLSNATCDSCNLVYIIICLRCKVFYIGETSKSLYVRIRQHLNGIKRFIPYLNIENEVAQHFRKIGHIIQHDFRVCVFKDKLEDIKIRRAVEMDLILLFKNVFKYAILNTKINNLRNLNKLCFL</sequence>
<dbReference type="SUPFAM" id="SSF82771">
    <property type="entry name" value="GIY-YIG endonuclease"/>
    <property type="match status" value="1"/>
</dbReference>
<protein>
    <recommendedName>
        <fullName evidence="1">GIY-YIG domain-containing protein</fullName>
    </recommendedName>
</protein>
<keyword evidence="3" id="KW-1185">Reference proteome</keyword>
<evidence type="ECO:0000313" key="2">
    <source>
        <dbReference type="EMBL" id="CAF1078402.1"/>
    </source>
</evidence>
<evidence type="ECO:0000259" key="1">
    <source>
        <dbReference type="PROSITE" id="PS50164"/>
    </source>
</evidence>
<organism evidence="2 3">
    <name type="scientific">Brachionus calyciflorus</name>
    <dbReference type="NCBI Taxonomy" id="104777"/>
    <lineage>
        <taxon>Eukaryota</taxon>
        <taxon>Metazoa</taxon>
        <taxon>Spiralia</taxon>
        <taxon>Gnathifera</taxon>
        <taxon>Rotifera</taxon>
        <taxon>Eurotatoria</taxon>
        <taxon>Monogononta</taxon>
        <taxon>Pseudotrocha</taxon>
        <taxon>Ploima</taxon>
        <taxon>Brachionidae</taxon>
        <taxon>Brachionus</taxon>
    </lineage>
</organism>
<dbReference type="Pfam" id="PF01541">
    <property type="entry name" value="GIY-YIG"/>
    <property type="match status" value="1"/>
</dbReference>
<comment type="caution">
    <text evidence="2">The sequence shown here is derived from an EMBL/GenBank/DDBJ whole genome shotgun (WGS) entry which is preliminary data.</text>
</comment>
<dbReference type="OrthoDB" id="5847909at2759"/>